<protein>
    <submittedName>
        <fullName evidence="6">Izumo sperm-egg fusion protein 1</fullName>
    </submittedName>
</protein>
<dbReference type="Pfam" id="PF16706">
    <property type="entry name" value="Izumo-Ig"/>
    <property type="match status" value="1"/>
</dbReference>
<dbReference type="RefSeq" id="XP_067170396.1">
    <property type="nucleotide sequence ID" value="XM_067314295.1"/>
</dbReference>
<feature type="domain" description="Izumo protein immunoglobulin" evidence="4">
    <location>
        <begin position="171"/>
        <end position="202"/>
    </location>
</feature>
<keyword evidence="5" id="KW-1185">Reference proteome</keyword>
<sequence>MRGGGGGGAALALAAAAGAGGCLLCEPGAARALGALVGPYLARALPRQPELRARVAALLRSGLRGLAALPRHPATFMGVIDENTLHEASTHFRRTVGRVMEQNYQDERVFNELYWMLQEVKDHFEQLMRRFQSEAFCPNNCGRMEQVWIDCWSCNTSLFSCMRGLLCGERRLSVAEDEDLILDCGLAWHRAAHGTKTYIFYR</sequence>
<evidence type="ECO:0000259" key="4">
    <source>
        <dbReference type="Pfam" id="PF16706"/>
    </source>
</evidence>
<evidence type="ECO:0000313" key="5">
    <source>
        <dbReference type="Proteomes" id="UP001652627"/>
    </source>
</evidence>
<dbReference type="InterPro" id="IPR032699">
    <property type="entry name" value="Izumo-Ig"/>
</dbReference>
<feature type="signal peptide" evidence="3">
    <location>
        <begin position="1"/>
        <end position="21"/>
    </location>
</feature>
<dbReference type="PANTHER" id="PTHR35540:SF1">
    <property type="entry name" value="IZUMO SPERM-EGG FUSION PROTEIN 1"/>
    <property type="match status" value="1"/>
</dbReference>
<comment type="similarity">
    <text evidence="1">Belongs to the Izumo family.</text>
</comment>
<feature type="chain" id="PRO_5047393896" evidence="3">
    <location>
        <begin position="22"/>
        <end position="202"/>
    </location>
</feature>
<gene>
    <name evidence="6" type="primary">IZUMO1</name>
</gene>
<dbReference type="PANTHER" id="PTHR35540">
    <property type="entry name" value="IZUMO SPERM-EGG FUSION PROTEIN 1"/>
    <property type="match status" value="1"/>
</dbReference>
<accession>A0ABM4FZL3</accession>
<dbReference type="InterPro" id="IPR032700">
    <property type="entry name" value="IZUMO1"/>
</dbReference>
<proteinExistence type="inferred from homology"/>
<dbReference type="PROSITE" id="PS51257">
    <property type="entry name" value="PROKAR_LIPOPROTEIN"/>
    <property type="match status" value="1"/>
</dbReference>
<reference evidence="6" key="1">
    <citation type="submission" date="2025-08" db="UniProtKB">
        <authorList>
            <consortium name="RefSeq"/>
        </authorList>
    </citation>
    <scope>IDENTIFICATION</scope>
    <source>
        <tissue evidence="6">Blood</tissue>
    </source>
</reference>
<evidence type="ECO:0000313" key="6">
    <source>
        <dbReference type="RefSeq" id="XP_067170396.1"/>
    </source>
</evidence>
<evidence type="ECO:0000256" key="1">
    <source>
        <dbReference type="ARBA" id="ARBA00009633"/>
    </source>
</evidence>
<dbReference type="InterPro" id="IPR029389">
    <property type="entry name" value="IZUMO"/>
</dbReference>
<keyword evidence="2 3" id="KW-0732">Signal</keyword>
<dbReference type="Pfam" id="PF15005">
    <property type="entry name" value="IZUMO"/>
    <property type="match status" value="1"/>
</dbReference>
<name>A0ABM4FZL3_9AVES</name>
<evidence type="ECO:0000256" key="2">
    <source>
        <dbReference type="ARBA" id="ARBA00022729"/>
    </source>
</evidence>
<evidence type="ECO:0000256" key="3">
    <source>
        <dbReference type="SAM" id="SignalP"/>
    </source>
</evidence>
<dbReference type="Proteomes" id="UP001652627">
    <property type="component" value="Chromosome 34"/>
</dbReference>
<organism evidence="5 6">
    <name type="scientific">Apteryx mantelli</name>
    <name type="common">North Island brown kiwi</name>
    <dbReference type="NCBI Taxonomy" id="2696672"/>
    <lineage>
        <taxon>Eukaryota</taxon>
        <taxon>Metazoa</taxon>
        <taxon>Chordata</taxon>
        <taxon>Craniata</taxon>
        <taxon>Vertebrata</taxon>
        <taxon>Euteleostomi</taxon>
        <taxon>Archelosauria</taxon>
        <taxon>Archosauria</taxon>
        <taxon>Dinosauria</taxon>
        <taxon>Saurischia</taxon>
        <taxon>Theropoda</taxon>
        <taxon>Coelurosauria</taxon>
        <taxon>Aves</taxon>
        <taxon>Palaeognathae</taxon>
        <taxon>Apterygiformes</taxon>
        <taxon>Apterygidae</taxon>
        <taxon>Apteryx</taxon>
    </lineage>
</organism>
<dbReference type="GeneID" id="136994891"/>